<name>A0A087T2L9_STEMI</name>
<gene>
    <name evidence="2" type="ORF">X975_13582</name>
</gene>
<proteinExistence type="predicted"/>
<feature type="compositionally biased region" description="Polar residues" evidence="1">
    <location>
        <begin position="99"/>
        <end position="110"/>
    </location>
</feature>
<feature type="compositionally biased region" description="Basic and acidic residues" evidence="1">
    <location>
        <begin position="117"/>
        <end position="132"/>
    </location>
</feature>
<evidence type="ECO:0000313" key="3">
    <source>
        <dbReference type="Proteomes" id="UP000054359"/>
    </source>
</evidence>
<dbReference type="OrthoDB" id="6437027at2759"/>
<evidence type="ECO:0000313" key="2">
    <source>
        <dbReference type="EMBL" id="KFM59358.1"/>
    </source>
</evidence>
<evidence type="ECO:0000256" key="1">
    <source>
        <dbReference type="SAM" id="MobiDB-lite"/>
    </source>
</evidence>
<dbReference type="Proteomes" id="UP000054359">
    <property type="component" value="Unassembled WGS sequence"/>
</dbReference>
<feature type="region of interest" description="Disordered" evidence="1">
    <location>
        <begin position="99"/>
        <end position="133"/>
    </location>
</feature>
<dbReference type="AlphaFoldDB" id="A0A087T2L9"/>
<sequence>MCKEWSSYIQSVLLHPIQSKQTDFLEILATTCTSCCKPVYIPATSQSKHVRSLDIQCNENRSLPHHSNCDIHPDDAWCCSIYCSGQTDQESCSYFSPNISSSDKQFSSPRKTFASKNDVRSNETPNERHKTESGFQEPYRFEVLETFHEIVVLQLFNVTVRLLDNRVSFSFQFYFNIRAIM</sequence>
<reference evidence="2 3" key="1">
    <citation type="submission" date="2013-11" db="EMBL/GenBank/DDBJ databases">
        <title>Genome sequencing of Stegodyphus mimosarum.</title>
        <authorList>
            <person name="Bechsgaard J."/>
        </authorList>
    </citation>
    <scope>NUCLEOTIDE SEQUENCE [LARGE SCALE GENOMIC DNA]</scope>
</reference>
<dbReference type="EMBL" id="KK113106">
    <property type="protein sequence ID" value="KFM59358.1"/>
    <property type="molecule type" value="Genomic_DNA"/>
</dbReference>
<organism evidence="2 3">
    <name type="scientific">Stegodyphus mimosarum</name>
    <name type="common">African social velvet spider</name>
    <dbReference type="NCBI Taxonomy" id="407821"/>
    <lineage>
        <taxon>Eukaryota</taxon>
        <taxon>Metazoa</taxon>
        <taxon>Ecdysozoa</taxon>
        <taxon>Arthropoda</taxon>
        <taxon>Chelicerata</taxon>
        <taxon>Arachnida</taxon>
        <taxon>Araneae</taxon>
        <taxon>Araneomorphae</taxon>
        <taxon>Entelegynae</taxon>
        <taxon>Eresoidea</taxon>
        <taxon>Eresidae</taxon>
        <taxon>Stegodyphus</taxon>
    </lineage>
</organism>
<accession>A0A087T2L9</accession>
<keyword evidence="3" id="KW-1185">Reference proteome</keyword>
<protein>
    <submittedName>
        <fullName evidence="2">Uncharacterized protein</fullName>
    </submittedName>
</protein>
<feature type="non-terminal residue" evidence="2">
    <location>
        <position position="181"/>
    </location>
</feature>